<dbReference type="InterPro" id="IPR016024">
    <property type="entry name" value="ARM-type_fold"/>
</dbReference>
<organism evidence="3 4">
    <name type="scientific">Uabimicrobium amorphum</name>
    <dbReference type="NCBI Taxonomy" id="2596890"/>
    <lineage>
        <taxon>Bacteria</taxon>
        <taxon>Pseudomonadati</taxon>
        <taxon>Planctomycetota</taxon>
        <taxon>Candidatus Uabimicrobiia</taxon>
        <taxon>Candidatus Uabimicrobiales</taxon>
        <taxon>Candidatus Uabimicrobiaceae</taxon>
        <taxon>Candidatus Uabimicrobium</taxon>
    </lineage>
</organism>
<keyword evidence="3" id="KW-0456">Lyase</keyword>
<dbReference type="Gene3D" id="1.25.10.10">
    <property type="entry name" value="Leucine-rich Repeat Variant"/>
    <property type="match status" value="15"/>
</dbReference>
<reference evidence="3 4" key="1">
    <citation type="submission" date="2019-08" db="EMBL/GenBank/DDBJ databases">
        <title>Complete genome sequence of Candidatus Uab amorphum.</title>
        <authorList>
            <person name="Shiratori T."/>
            <person name="Suzuki S."/>
            <person name="Kakizawa Y."/>
            <person name="Ishida K."/>
        </authorList>
    </citation>
    <scope>NUCLEOTIDE SEQUENCE [LARGE SCALE GENOMIC DNA]</scope>
    <source>
        <strain evidence="3 4">SRT547</strain>
    </source>
</reference>
<dbReference type="InterPro" id="IPR021133">
    <property type="entry name" value="HEAT_type_2"/>
</dbReference>
<dbReference type="SMART" id="SM00567">
    <property type="entry name" value="EZ_HEAT"/>
    <property type="match status" value="37"/>
</dbReference>
<dbReference type="PANTHER" id="PTHR12697">
    <property type="entry name" value="PBS LYASE HEAT-LIKE PROTEIN"/>
    <property type="match status" value="1"/>
</dbReference>
<dbReference type="GO" id="GO:0006508">
    <property type="term" value="P:proteolysis"/>
    <property type="evidence" value="ECO:0007669"/>
    <property type="project" value="InterPro"/>
</dbReference>
<dbReference type="SMART" id="SM00185">
    <property type="entry name" value="ARM"/>
    <property type="match status" value="16"/>
</dbReference>
<name>A0A5S9F5I1_UABAM</name>
<dbReference type="GO" id="GO:0016491">
    <property type="term" value="F:oxidoreductase activity"/>
    <property type="evidence" value="ECO:0007669"/>
    <property type="project" value="TreeGrafter"/>
</dbReference>
<evidence type="ECO:0000259" key="2">
    <source>
        <dbReference type="Pfam" id="PF00656"/>
    </source>
</evidence>
<dbReference type="PANTHER" id="PTHR12697:SF5">
    <property type="entry name" value="DEOXYHYPUSINE HYDROXYLASE"/>
    <property type="match status" value="1"/>
</dbReference>
<proteinExistence type="predicted"/>
<keyword evidence="4" id="KW-1185">Reference proteome</keyword>
<dbReference type="Proteomes" id="UP000326354">
    <property type="component" value="Chromosome"/>
</dbReference>
<dbReference type="InterPro" id="IPR011989">
    <property type="entry name" value="ARM-like"/>
</dbReference>
<evidence type="ECO:0000313" key="4">
    <source>
        <dbReference type="Proteomes" id="UP000326354"/>
    </source>
</evidence>
<dbReference type="Gene3D" id="3.40.50.1460">
    <property type="match status" value="1"/>
</dbReference>
<comment type="function">
    <text evidence="1">Catalyzes the hydroxylation of the N(6)-(4-aminobutyl)-L-lysine intermediate produced by deoxyhypusine synthase/DHPS on a critical lysine of the eukaryotic translation initiation factor 5A/eIF-5A. This is the second step of the post-translational modification of that lysine into an unusual amino acid residue named hypusine. Hypusination is unique to mature eIF-5A factor and is essential for its function.</text>
</comment>
<dbReference type="InterPro" id="IPR029030">
    <property type="entry name" value="Caspase-like_dom_sf"/>
</dbReference>
<dbReference type="PROSITE" id="PS50077">
    <property type="entry name" value="HEAT_REPEAT"/>
    <property type="match status" value="13"/>
</dbReference>
<dbReference type="GO" id="GO:0016829">
    <property type="term" value="F:lyase activity"/>
    <property type="evidence" value="ECO:0007669"/>
    <property type="project" value="UniProtKB-KW"/>
</dbReference>
<dbReference type="InterPro" id="IPR011600">
    <property type="entry name" value="Pept_C14_caspase"/>
</dbReference>
<dbReference type="InterPro" id="IPR000225">
    <property type="entry name" value="Armadillo"/>
</dbReference>
<feature type="domain" description="Peptidase C14 caspase" evidence="2">
    <location>
        <begin position="142"/>
        <end position="383"/>
    </location>
</feature>
<dbReference type="SUPFAM" id="SSF52129">
    <property type="entry name" value="Caspase-like"/>
    <property type="match status" value="1"/>
</dbReference>
<protein>
    <submittedName>
        <fullName evidence="3">HEAT repeat-containing PBS lyase</fullName>
    </submittedName>
</protein>
<dbReference type="RefSeq" id="WP_151970235.1">
    <property type="nucleotide sequence ID" value="NZ_AP019860.1"/>
</dbReference>
<dbReference type="Pfam" id="PF00656">
    <property type="entry name" value="Peptidase_C14"/>
    <property type="match status" value="1"/>
</dbReference>
<dbReference type="Pfam" id="PF13646">
    <property type="entry name" value="HEAT_2"/>
    <property type="match status" value="10"/>
</dbReference>
<dbReference type="SUPFAM" id="SSF48371">
    <property type="entry name" value="ARM repeat"/>
    <property type="match status" value="6"/>
</dbReference>
<dbReference type="Pfam" id="PF13513">
    <property type="entry name" value="HEAT_EZ"/>
    <property type="match status" value="1"/>
</dbReference>
<dbReference type="InterPro" id="IPR004155">
    <property type="entry name" value="PBS_lyase_HEAT"/>
</dbReference>
<gene>
    <name evidence="3" type="ORF">UABAM_04549</name>
</gene>
<sequence length="2378" mass="264977">MVYGKRYLQNTLIFFVLFNIAFAQSNKETLDEKLKLILKYLKSPDTQLHFSALAELEKIGADAKKIRPELEKALTSADGHSKHAINYAVRRIEFINKKFPSKIFPNASQTKRSPASRISKNVGGLNILGVSNDFRQRLRYGKRHALVIGINKYNKYYSELDGPNYDAGEVASILADRYGFENVTYLCDTIPRNVYRQNELKERNPRRLENRKSYTTKNGSETIVVAPLVTKGVIEKYLTETFAKVGPNDAIFLFYAGHGVPGHIVATPKNKDDDGYISLTKLALNLSEKNAKHTLIVLDCCFGGSLLQDKYKPRLKGYNNSTFQFGTGENIDRVFARRSFQVISAGTGNEVVADKLSASTKYAQLTDSSGHSPFSALFLQALKGLVGRDDGIVLASDLGYYMMTTLTNDKRLDAKQTPRYGSLGGDGDFMFFPAYKVLNPKLLAPLYLSDKMYADFRSSGCEALEKFINTYSRQDQISLTKSALHHISKLLEDEEVGPRKAALNFITEKATKYAKDIKEFNHVVSALTAYFSYNDKKIDLNSFFTLQNQQDETDLYEVINCLGILHKDANKKVVDILEAYNKKLRLQWQELSKDKKKPQSVKDKLEECKELGSLPDESFQKQAHYYYQVVNVYRWLTTIGETELKDYENRMNLFLSNTEDKERKISFNKYKEEFSKDDFKKYFMVRDQYIRKEVLTYLAAKGTDLTILFELLKKLDKREDIKNDIAKDLENVRVRERAFLKIVEEVNNQSEKSKKLLFAFRSWKKKPLFELINKKLSKEDQDIFLPILAEENFNSIYSLMTDKYQNKKDIRSKAAFIISKLNKKERFIAHFFTSINERDLFDKQVAIDILTSKETVTEYSTVTILSLLLKNENKNLRNSAAKTLGEIGEKAYSAVPDLILALKNGDPGLKAHAAEALGGIGEKAYSAVPYLIPLLQNNHADVRSSTAWALGKIGEKVEKAVPDLITLLQDEDEDVKKKVAEALGGIGEKAHSAVPHLITLLQDEDEDVKKKAAEALGGIGEKAHSAVPHLITLLKNSDIQKHAAEALSKIGEKAVPALADALDGDYDVRISVAEALGDIGEKAVKAVPALILALKYEYLYARESAEEALGKIGEKAVPALILALKDQNKNVRRSVAEVLAVIGEAEKTVPALILALKDNDEYVRRTASWGLGKIGEKAYLAVPHLITLLQDKDEDVKNKAAEALGEIGEKAHSAVPHLILLLQDKYSWNRISAAEALDKIGEKSHSTVSHLIPLLQDKEVRADVAEALGKVGEKAVPHLILLLQDKDKEVRADVAEALGKIGEKSHSAVPHLIPLLQDKDKEVRADVAEALGKIGEKAHSAVPHLIPLLQDEDEDVRDKVVEVLGKIGEKAHLAIPHLTPLLQDKDENVRNKVVDTLGNIGKKVRSIVSYIIPLLRDNHASVRNSAVRSLGMMTKSEYPLVQYIIPLLKDKDKWVRKNATETLRKIGEKSICFLIPLLKDDDESVRNAAVIALGKIGESVFSTEECLTSVLEHLSINENWEVRVSAAELLIRMGEKATSSIILLLKDKEVCIEAARALERLGEKAHLVIDFIIYIDTVSISPDELAEIFQSIEKRMITSIIPLLKDRNYKVRCSAAKTLGFMKAYSAIPHLIPLLQDKDYFVRRSAARTLGFMKAYSAVPHLIYLLRDDQCHSMQTDAAEALAEIGEIGEEAHSVVPDLIPLLKDEDLIVRSSAAEALGGIGEKAYLAVPHLIPLLQDRDEDVRNSAAWALGKIEKKAHSSVPHLIPLLKDKDKKVRVDATKILGRIGAHSAVPHLIPLLQDEDKEVRAYAAWALGKIGEKAHSAVPHLIPLLENKDKEVRAYAAWAFGRIGKKAYSAVPYLIPLLQDEDKDVRIDAAEALGEIGGKAEKATSDLIVALKDPDKYVRYSAAEALGKIGEKAHSAVPHLIPLLKDSYTQEVAAEALGKIGKKAEEAVQHLIPLQNDISMALVEKVLEKIRGNIISTLIFHLKNKSLNTRQQATEALGKIGGKAHSAVPHLIPLLKDSYTQQVAAEALGKIGEKAYSAVPYLTLLLQDEDKEVRIEAAKALGGIGGKAEKATSDLIVALKDPDKYVRYSAAEALGKIGEKAHSAVPHLIPLLKDSYTQEVATEALGKIGKKAEEAVQHLIPLLKDSYTQEVAAEVLGKIGEKAHLAVPHLIPLLKYDSECEDNVREKAAKALRKIGEKKIPQIVPLLKNKEDFWIRYLALKELVNTGEKAVPSLTPLLKDSDEYVRNSAVYALKEIAKENPKTVISYTRRFLQEEKNQAALELLNSCVWQAYIEEDKSVFSQEDIQLLAISEDYNILNTTATIYAWQGNTKKANIYSSKAFRETAKRVKLLLEGKTPKQVEEEIKTKNSF</sequence>
<accession>A0A5S9F5I1</accession>
<evidence type="ECO:0000256" key="1">
    <source>
        <dbReference type="ARBA" id="ARBA00045876"/>
    </source>
</evidence>
<dbReference type="EMBL" id="AP019860">
    <property type="protein sequence ID" value="BBM86163.1"/>
    <property type="molecule type" value="Genomic_DNA"/>
</dbReference>
<evidence type="ECO:0000313" key="3">
    <source>
        <dbReference type="EMBL" id="BBM86163.1"/>
    </source>
</evidence>
<dbReference type="KEGG" id="uam:UABAM_04549"/>
<dbReference type="OrthoDB" id="9763613at2"/>
<dbReference type="GO" id="GO:0004197">
    <property type="term" value="F:cysteine-type endopeptidase activity"/>
    <property type="evidence" value="ECO:0007669"/>
    <property type="project" value="InterPro"/>
</dbReference>